<dbReference type="OMA" id="VCKCSIC"/>
<dbReference type="Proteomes" id="UP000472267">
    <property type="component" value="Chromosome 20"/>
</dbReference>
<evidence type="ECO:0000313" key="11">
    <source>
        <dbReference type="Ensembl" id="ENSSFAP00005043519.1"/>
    </source>
</evidence>
<feature type="domain" description="C2H2-type" evidence="10">
    <location>
        <begin position="287"/>
        <end position="314"/>
    </location>
</feature>
<dbReference type="InParanoid" id="A0A672IR29"/>
<dbReference type="FunFam" id="3.30.160.60:FF:000495">
    <property type="entry name" value="zinc finger protein 668"/>
    <property type="match status" value="1"/>
</dbReference>
<evidence type="ECO:0000256" key="4">
    <source>
        <dbReference type="ARBA" id="ARBA00022833"/>
    </source>
</evidence>
<keyword evidence="6" id="KW-0238">DNA-binding</keyword>
<dbReference type="Ensembl" id="ENSSFAT00005045068.1">
    <property type="protein sequence ID" value="ENSSFAP00005043519.1"/>
    <property type="gene ID" value="ENSSFAG00005021513.1"/>
</dbReference>
<keyword evidence="4" id="KW-0862">Zinc</keyword>
<dbReference type="GO" id="GO:0000978">
    <property type="term" value="F:RNA polymerase II cis-regulatory region sequence-specific DNA binding"/>
    <property type="evidence" value="ECO:0007669"/>
    <property type="project" value="TreeGrafter"/>
</dbReference>
<proteinExistence type="predicted"/>
<dbReference type="SUPFAM" id="SSF57667">
    <property type="entry name" value="beta-beta-alpha zinc fingers"/>
    <property type="match status" value="2"/>
</dbReference>
<reference evidence="11" key="1">
    <citation type="submission" date="2019-06" db="EMBL/GenBank/DDBJ databases">
        <authorList>
            <consortium name="Wellcome Sanger Institute Data Sharing"/>
        </authorList>
    </citation>
    <scope>NUCLEOTIDE SEQUENCE [LARGE SCALE GENOMIC DNA]</scope>
</reference>
<dbReference type="Gene3D" id="3.30.160.60">
    <property type="entry name" value="Classic Zinc Finger"/>
    <property type="match status" value="5"/>
</dbReference>
<dbReference type="GO" id="GO:0008270">
    <property type="term" value="F:zinc ion binding"/>
    <property type="evidence" value="ECO:0007669"/>
    <property type="project" value="UniProtKB-KW"/>
</dbReference>
<name>A0A672IR29_SALFA</name>
<feature type="domain" description="C2H2-type" evidence="10">
    <location>
        <begin position="220"/>
        <end position="247"/>
    </location>
</feature>
<sequence>MSLVQGLREFINERLAAAAGEIFLVFEQTIVQYEEEIDRQRKLLEISCKPQIRISKAGMVAVVVGTGVCIADPFSTRDPEEPESSPFHEEMEEVCTSREAEHPVLKLECNAVTVTSTAQSYLIEPEPDSELLLPPDSAVADIHFQKQGARTDSRSTGCEELEPNRVCYSGDVEDSTTNLLVHMRTHTGEKPYCCQTCGKSFKYQHYFLIHTRNHTGETPFTCNSCGKKFTSSSSLIKHRKTHTDVKHHCARLHAGEKPYSCETCGRGFSRRSNLAFHVRTHAGDQACYCAMCGRAFSSQSSLLVHMRHHTGENPYS</sequence>
<accession>A0A672IR29</accession>
<dbReference type="FunFam" id="3.30.160.60:FF:000384">
    <property type="entry name" value="Zinc finger protein 550"/>
    <property type="match status" value="1"/>
</dbReference>
<dbReference type="AlphaFoldDB" id="A0A672IR29"/>
<feature type="domain" description="C2H2-type" evidence="10">
    <location>
        <begin position="192"/>
        <end position="219"/>
    </location>
</feature>
<keyword evidence="7" id="KW-0804">Transcription</keyword>
<gene>
    <name evidence="11" type="primary">LOC115408179</name>
</gene>
<evidence type="ECO:0000256" key="1">
    <source>
        <dbReference type="ARBA" id="ARBA00022723"/>
    </source>
</evidence>
<dbReference type="SMART" id="SM00355">
    <property type="entry name" value="ZnF_C2H2"/>
    <property type="match status" value="4"/>
</dbReference>
<dbReference type="GO" id="GO:0005634">
    <property type="term" value="C:nucleus"/>
    <property type="evidence" value="ECO:0007669"/>
    <property type="project" value="TreeGrafter"/>
</dbReference>
<evidence type="ECO:0000313" key="12">
    <source>
        <dbReference type="Proteomes" id="UP000472267"/>
    </source>
</evidence>
<evidence type="ECO:0000256" key="7">
    <source>
        <dbReference type="ARBA" id="ARBA00023163"/>
    </source>
</evidence>
<keyword evidence="12" id="KW-1185">Reference proteome</keyword>
<dbReference type="FunFam" id="3.30.160.60:FF:000446">
    <property type="entry name" value="Zinc finger protein"/>
    <property type="match status" value="1"/>
</dbReference>
<evidence type="ECO:0000256" key="9">
    <source>
        <dbReference type="PROSITE-ProRule" id="PRU00042"/>
    </source>
</evidence>
<dbReference type="Pfam" id="PF00096">
    <property type="entry name" value="zf-C2H2"/>
    <property type="match status" value="3"/>
</dbReference>
<feature type="domain" description="C2H2-type" evidence="10">
    <location>
        <begin position="259"/>
        <end position="286"/>
    </location>
</feature>
<dbReference type="PROSITE" id="PS50157">
    <property type="entry name" value="ZINC_FINGER_C2H2_2"/>
    <property type="match status" value="4"/>
</dbReference>
<dbReference type="FunFam" id="3.30.160.60:FF:002343">
    <property type="entry name" value="Zinc finger protein 33A"/>
    <property type="match status" value="1"/>
</dbReference>
<dbReference type="InterPro" id="IPR036236">
    <property type="entry name" value="Znf_C2H2_sf"/>
</dbReference>
<dbReference type="GO" id="GO:0001228">
    <property type="term" value="F:DNA-binding transcription activator activity, RNA polymerase II-specific"/>
    <property type="evidence" value="ECO:0007669"/>
    <property type="project" value="TreeGrafter"/>
</dbReference>
<evidence type="ECO:0000259" key="10">
    <source>
        <dbReference type="PROSITE" id="PS50157"/>
    </source>
</evidence>
<dbReference type="PROSITE" id="PS00028">
    <property type="entry name" value="ZINC_FINGER_C2H2_1"/>
    <property type="match status" value="4"/>
</dbReference>
<keyword evidence="2" id="KW-0677">Repeat</keyword>
<keyword evidence="3 9" id="KW-0863">Zinc-finger</keyword>
<dbReference type="PANTHER" id="PTHR24393">
    <property type="entry name" value="ZINC FINGER PROTEIN"/>
    <property type="match status" value="1"/>
</dbReference>
<organism evidence="11 12">
    <name type="scientific">Salarias fasciatus</name>
    <name type="common">Jewelled blenny</name>
    <name type="synonym">Blennius fasciatus</name>
    <dbReference type="NCBI Taxonomy" id="181472"/>
    <lineage>
        <taxon>Eukaryota</taxon>
        <taxon>Metazoa</taxon>
        <taxon>Chordata</taxon>
        <taxon>Craniata</taxon>
        <taxon>Vertebrata</taxon>
        <taxon>Euteleostomi</taxon>
        <taxon>Actinopterygii</taxon>
        <taxon>Neopterygii</taxon>
        <taxon>Teleostei</taxon>
        <taxon>Neoteleostei</taxon>
        <taxon>Acanthomorphata</taxon>
        <taxon>Ovalentaria</taxon>
        <taxon>Blenniimorphae</taxon>
        <taxon>Blenniiformes</taxon>
        <taxon>Blennioidei</taxon>
        <taxon>Blenniidae</taxon>
        <taxon>Salariinae</taxon>
        <taxon>Salarias</taxon>
    </lineage>
</organism>
<keyword evidence="5" id="KW-0805">Transcription regulation</keyword>
<reference evidence="11" key="3">
    <citation type="submission" date="2025-09" db="UniProtKB">
        <authorList>
            <consortium name="Ensembl"/>
        </authorList>
    </citation>
    <scope>IDENTIFICATION</scope>
</reference>
<protein>
    <recommendedName>
        <fullName evidence="10">C2H2-type domain-containing protein</fullName>
    </recommendedName>
</protein>
<evidence type="ECO:0000256" key="2">
    <source>
        <dbReference type="ARBA" id="ARBA00022737"/>
    </source>
</evidence>
<evidence type="ECO:0000256" key="5">
    <source>
        <dbReference type="ARBA" id="ARBA00023015"/>
    </source>
</evidence>
<keyword evidence="8" id="KW-0539">Nucleus</keyword>
<keyword evidence="1" id="KW-0479">Metal-binding</keyword>
<reference evidence="11" key="2">
    <citation type="submission" date="2025-08" db="UniProtKB">
        <authorList>
            <consortium name="Ensembl"/>
        </authorList>
    </citation>
    <scope>IDENTIFICATION</scope>
</reference>
<dbReference type="InterPro" id="IPR013087">
    <property type="entry name" value="Znf_C2H2_type"/>
</dbReference>
<evidence type="ECO:0000256" key="8">
    <source>
        <dbReference type="ARBA" id="ARBA00023242"/>
    </source>
</evidence>
<dbReference type="PANTHER" id="PTHR24393:SF34">
    <property type="entry name" value="PR_SET DOMAIN 13"/>
    <property type="match status" value="1"/>
</dbReference>
<evidence type="ECO:0000256" key="3">
    <source>
        <dbReference type="ARBA" id="ARBA00022771"/>
    </source>
</evidence>
<evidence type="ECO:0000256" key="6">
    <source>
        <dbReference type="ARBA" id="ARBA00023125"/>
    </source>
</evidence>